<feature type="domain" description="Glycosyltransferase 2-like" evidence="17">
    <location>
        <begin position="272"/>
        <end position="441"/>
    </location>
</feature>
<dbReference type="InterPro" id="IPR003919">
    <property type="entry name" value="Cell_synth_A"/>
</dbReference>
<dbReference type="NCBIfam" id="TIGR03030">
    <property type="entry name" value="CelA"/>
    <property type="match status" value="1"/>
</dbReference>
<evidence type="ECO:0000256" key="7">
    <source>
        <dbReference type="ARBA" id="ARBA00022519"/>
    </source>
</evidence>
<keyword evidence="7 16" id="KW-0997">Cell inner membrane</keyword>
<comment type="caution">
    <text evidence="19">The sequence shown here is derived from an EMBL/GenBank/DDBJ whole genome shotgun (WGS) entry which is preliminary data.</text>
</comment>
<feature type="transmembrane region" description="Helical" evidence="16">
    <location>
        <begin position="225"/>
        <end position="247"/>
    </location>
</feature>
<name>A0A7Z6ZSY3_9GAMM</name>
<keyword evidence="20" id="KW-1185">Reference proteome</keyword>
<keyword evidence="8 16" id="KW-0973">c-di-GMP</keyword>
<dbReference type="GO" id="GO:0030244">
    <property type="term" value="P:cellulose biosynthetic process"/>
    <property type="evidence" value="ECO:0007669"/>
    <property type="project" value="UniProtKB-KW"/>
</dbReference>
<feature type="transmembrane region" description="Helical" evidence="16">
    <location>
        <begin position="534"/>
        <end position="562"/>
    </location>
</feature>
<dbReference type="InterPro" id="IPR009875">
    <property type="entry name" value="PilZ_domain"/>
</dbReference>
<evidence type="ECO:0000256" key="1">
    <source>
        <dbReference type="ARBA" id="ARBA00004429"/>
    </source>
</evidence>
<feature type="transmembrane region" description="Helical" evidence="16">
    <location>
        <begin position="172"/>
        <end position="188"/>
    </location>
</feature>
<gene>
    <name evidence="19" type="primary">bcsA</name>
    <name evidence="19" type="ORF">CWE22_09600</name>
</gene>
<feature type="domain" description="PilZ" evidence="18">
    <location>
        <begin position="689"/>
        <end position="785"/>
    </location>
</feature>
<keyword evidence="14 16" id="KW-0472">Membrane</keyword>
<dbReference type="Proteomes" id="UP000287766">
    <property type="component" value="Unassembled WGS sequence"/>
</dbReference>
<dbReference type="Pfam" id="PF07238">
    <property type="entry name" value="PilZ"/>
    <property type="match status" value="1"/>
</dbReference>
<evidence type="ECO:0000259" key="18">
    <source>
        <dbReference type="Pfam" id="PF07238"/>
    </source>
</evidence>
<dbReference type="EMBL" id="PIPR01000002">
    <property type="protein sequence ID" value="RUO39542.1"/>
    <property type="molecule type" value="Genomic_DNA"/>
</dbReference>
<keyword evidence="6 16" id="KW-1003">Cell membrane</keyword>
<dbReference type="EC" id="2.4.1.12" evidence="4 16"/>
<dbReference type="Pfam" id="PF00535">
    <property type="entry name" value="Glycos_transf_2"/>
    <property type="match status" value="1"/>
</dbReference>
<feature type="transmembrane region" description="Helical" evidence="16">
    <location>
        <begin position="665"/>
        <end position="684"/>
    </location>
</feature>
<dbReference type="PANTHER" id="PTHR43867:SF2">
    <property type="entry name" value="CELLULOSE SYNTHASE CATALYTIC SUBUNIT A [UDP-FORMING]"/>
    <property type="match status" value="1"/>
</dbReference>
<organism evidence="19 20">
    <name type="scientific">Pseudidiomarina aestuarii</name>
    <dbReference type="NCBI Taxonomy" id="624146"/>
    <lineage>
        <taxon>Bacteria</taxon>
        <taxon>Pseudomonadati</taxon>
        <taxon>Pseudomonadota</taxon>
        <taxon>Gammaproteobacteria</taxon>
        <taxon>Alteromonadales</taxon>
        <taxon>Idiomarinaceae</taxon>
        <taxon>Pseudidiomarina</taxon>
    </lineage>
</organism>
<sequence length="862" mass="97502">MRWFMQLGEQWREVRRKQSRLSSAFYLFWLYFEVTLLNSGASEQFDHADQRLRLNYWFPHVNFQRPRWLDPIRVALQAVWLLLFKTQQERADGLSQRAAERTSILQRLNPWHHRKLASKPVKFATSGFERFFLALLGREWIPSQTLRILITVGAALLVALVISLPMDATDQGLMLLFFWALALWVRNLQGRIPMLLMVLLSVIVSTRYLFWRVTQTINWDVPFDAALGILLLVAESYAWLILVLGYIQTVWPLERRVAQLPADSSLWPSIDVYIPSYNEPLSVVRSTVVAATAMDWPKDRLNIYVLDDGKRPDFKAFCEEVGVGYIVRADNSHAKAGNLNHALKITSGDYITIFDCDHIPSRGFLQLTVGWFFQDPKLALVQTPHHFFSADPFERNLSVFRSRPNEGELFYGLIQDGNDMWNASFFCGSCAILKRGPLEEVGGIAVETVTEDAHTALKLHRLGYNSAYLNIPLAAGLATESLSAHIGQRIRWARGMAQIFRLDNPLRGKGLNWGQRICYANAMLYFLNGIPRTIFLLAPLAFLLLHSYIVFAPAVMIAMYAIPHLIHANLANSRAQGNYRHSFWAEMYETVLAWYILRPTTVALFAPKHGKFNVTAKGGTIEKDYFDLNISWPYLILIGLSFIGAGFGIYSLIYGPRDELVTVTLNLFWITYNLFILGGALAVAEEAKQIRASHRIRVDRPISIMTASEHSYAAELIDFASSGAGIRFYDELPLAPDDSIHVVMHHGTTRHGFPARVVSMRGLTIGVRFEFPDSAAERAFLRATFARADAWVGWRFNETKDQPLSSLREILGIGLRGYQNLAVRLAPPLAPVLGLINRGWGVIMSVLPQAPGTGEEDESLGV</sequence>
<dbReference type="SUPFAM" id="SSF141371">
    <property type="entry name" value="PilZ domain-like"/>
    <property type="match status" value="1"/>
</dbReference>
<reference evidence="20" key="1">
    <citation type="journal article" date="2018" name="Front. Microbiol.">
        <title>Genome-Based Analysis Reveals the Taxonomy and Diversity of the Family Idiomarinaceae.</title>
        <authorList>
            <person name="Liu Y."/>
            <person name="Lai Q."/>
            <person name="Shao Z."/>
        </authorList>
    </citation>
    <scope>NUCLEOTIDE SEQUENCE [LARGE SCALE GENOMIC DNA]</scope>
    <source>
        <strain evidence="20">KYW314</strain>
    </source>
</reference>
<evidence type="ECO:0000256" key="11">
    <source>
        <dbReference type="ARBA" id="ARBA00022692"/>
    </source>
</evidence>
<dbReference type="RefSeq" id="WP_244596051.1">
    <property type="nucleotide sequence ID" value="NZ_PIPR01000002.1"/>
</dbReference>
<comment type="similarity">
    <text evidence="3">Belongs to the glycosyltransferase 2 family.</text>
</comment>
<protein>
    <recommendedName>
        <fullName evidence="5 16">Cellulose synthase catalytic subunit [UDP-forming]</fullName>
        <ecNumber evidence="4 16">2.4.1.12</ecNumber>
    </recommendedName>
</protein>
<evidence type="ECO:0000256" key="10">
    <source>
        <dbReference type="ARBA" id="ARBA00022679"/>
    </source>
</evidence>
<evidence type="ECO:0000256" key="13">
    <source>
        <dbReference type="ARBA" id="ARBA00022989"/>
    </source>
</evidence>
<evidence type="ECO:0000256" key="3">
    <source>
        <dbReference type="ARBA" id="ARBA00006739"/>
    </source>
</evidence>
<evidence type="ECO:0000256" key="5">
    <source>
        <dbReference type="ARBA" id="ARBA00018714"/>
    </source>
</evidence>
<dbReference type="GO" id="GO:0006011">
    <property type="term" value="P:UDP-alpha-D-glucose metabolic process"/>
    <property type="evidence" value="ECO:0007669"/>
    <property type="project" value="InterPro"/>
</dbReference>
<evidence type="ECO:0000256" key="14">
    <source>
        <dbReference type="ARBA" id="ARBA00023136"/>
    </source>
</evidence>
<dbReference type="Gene3D" id="2.40.10.220">
    <property type="entry name" value="predicted glycosyltransferase like domains"/>
    <property type="match status" value="1"/>
</dbReference>
<evidence type="ECO:0000256" key="15">
    <source>
        <dbReference type="ARBA" id="ARBA00048682"/>
    </source>
</evidence>
<dbReference type="UniPathway" id="UPA00694"/>
<dbReference type="AlphaFoldDB" id="A0A7Z6ZSY3"/>
<comment type="cofactor">
    <cofactor evidence="16">
        <name>Mg(2+)</name>
        <dbReference type="ChEBI" id="CHEBI:18420"/>
    </cofactor>
</comment>
<dbReference type="GO" id="GO:0016760">
    <property type="term" value="F:cellulose synthase (UDP-forming) activity"/>
    <property type="evidence" value="ECO:0007669"/>
    <property type="project" value="UniProtKB-EC"/>
</dbReference>
<keyword evidence="9 16" id="KW-0328">Glycosyltransferase</keyword>
<evidence type="ECO:0000313" key="20">
    <source>
        <dbReference type="Proteomes" id="UP000287766"/>
    </source>
</evidence>
<evidence type="ECO:0000259" key="17">
    <source>
        <dbReference type="Pfam" id="PF00535"/>
    </source>
</evidence>
<feature type="transmembrane region" description="Helical" evidence="16">
    <location>
        <begin position="632"/>
        <end position="653"/>
    </location>
</feature>
<evidence type="ECO:0000256" key="9">
    <source>
        <dbReference type="ARBA" id="ARBA00022676"/>
    </source>
</evidence>
<dbReference type="InterPro" id="IPR029044">
    <property type="entry name" value="Nucleotide-diphossugar_trans"/>
</dbReference>
<keyword evidence="10 16" id="KW-0808">Transferase</keyword>
<dbReference type="InterPro" id="IPR001173">
    <property type="entry name" value="Glyco_trans_2-like"/>
</dbReference>
<accession>A0A7Z6ZSY3</accession>
<dbReference type="SUPFAM" id="SSF53448">
    <property type="entry name" value="Nucleotide-diphospho-sugar transferases"/>
    <property type="match status" value="1"/>
</dbReference>
<comment type="function">
    <text evidence="16">Catalytic subunit of cellulose synthase. It polymerizes uridine 5'-diphosphate glucose to cellulose.</text>
</comment>
<evidence type="ECO:0000256" key="6">
    <source>
        <dbReference type="ARBA" id="ARBA00022475"/>
    </source>
</evidence>
<comment type="catalytic activity">
    <reaction evidence="15 16">
        <text>[(1-&gt;4)-beta-D-glucosyl](n) + UDP-alpha-D-glucose = [(1-&gt;4)-beta-D-glucosyl](n+1) + UDP + H(+)</text>
        <dbReference type="Rhea" id="RHEA:19929"/>
        <dbReference type="Rhea" id="RHEA-COMP:10033"/>
        <dbReference type="Rhea" id="RHEA-COMP:10034"/>
        <dbReference type="ChEBI" id="CHEBI:15378"/>
        <dbReference type="ChEBI" id="CHEBI:18246"/>
        <dbReference type="ChEBI" id="CHEBI:58223"/>
        <dbReference type="ChEBI" id="CHEBI:58885"/>
        <dbReference type="EC" id="2.4.1.12"/>
    </reaction>
</comment>
<keyword evidence="11 16" id="KW-0812">Transmembrane</keyword>
<dbReference type="PRINTS" id="PR01439">
    <property type="entry name" value="CELLSNTHASEA"/>
</dbReference>
<dbReference type="GO" id="GO:0035438">
    <property type="term" value="F:cyclic-di-GMP binding"/>
    <property type="evidence" value="ECO:0007669"/>
    <property type="project" value="InterPro"/>
</dbReference>
<evidence type="ECO:0000256" key="4">
    <source>
        <dbReference type="ARBA" id="ARBA00012539"/>
    </source>
</evidence>
<evidence type="ECO:0000256" key="2">
    <source>
        <dbReference type="ARBA" id="ARBA00005186"/>
    </source>
</evidence>
<evidence type="ECO:0000256" key="12">
    <source>
        <dbReference type="ARBA" id="ARBA00022916"/>
    </source>
</evidence>
<dbReference type="NCBIfam" id="NF008558">
    <property type="entry name" value="PRK11498.1"/>
    <property type="match status" value="1"/>
</dbReference>
<dbReference type="Gene3D" id="3.90.550.10">
    <property type="entry name" value="Spore Coat Polysaccharide Biosynthesis Protein SpsA, Chain A"/>
    <property type="match status" value="1"/>
</dbReference>
<keyword evidence="12 16" id="KW-0135">Cellulose biosynthesis</keyword>
<dbReference type="GO" id="GO:0005886">
    <property type="term" value="C:plasma membrane"/>
    <property type="evidence" value="ECO:0007669"/>
    <property type="project" value="UniProtKB-SubCell"/>
</dbReference>
<evidence type="ECO:0000256" key="16">
    <source>
        <dbReference type="RuleBase" id="RU365020"/>
    </source>
</evidence>
<comment type="pathway">
    <text evidence="2 16">Glycan metabolism; bacterial cellulose biosynthesis.</text>
</comment>
<evidence type="ECO:0000256" key="8">
    <source>
        <dbReference type="ARBA" id="ARBA00022636"/>
    </source>
</evidence>
<evidence type="ECO:0000313" key="19">
    <source>
        <dbReference type="EMBL" id="RUO39542.1"/>
    </source>
</evidence>
<feature type="transmembrane region" description="Helical" evidence="16">
    <location>
        <begin position="195"/>
        <end position="213"/>
    </location>
</feature>
<dbReference type="InterPro" id="IPR050321">
    <property type="entry name" value="Glycosyltr_2/OpgH_subfam"/>
</dbReference>
<dbReference type="PANTHER" id="PTHR43867">
    <property type="entry name" value="CELLULOSE SYNTHASE CATALYTIC SUBUNIT A [UDP-FORMING]"/>
    <property type="match status" value="1"/>
</dbReference>
<feature type="transmembrane region" description="Helical" evidence="16">
    <location>
        <begin position="146"/>
        <end position="166"/>
    </location>
</feature>
<dbReference type="CDD" id="cd06421">
    <property type="entry name" value="CESA_CelA_like"/>
    <property type="match status" value="1"/>
</dbReference>
<keyword evidence="13 16" id="KW-1133">Transmembrane helix</keyword>
<comment type="subcellular location">
    <subcellularLocation>
        <location evidence="1">Cell inner membrane</location>
        <topology evidence="1">Multi-pass membrane protein</topology>
    </subcellularLocation>
</comment>
<proteinExistence type="inferred from homology"/>